<dbReference type="CDD" id="cd07377">
    <property type="entry name" value="WHTH_GntR"/>
    <property type="match status" value="1"/>
</dbReference>
<dbReference type="InterPro" id="IPR036390">
    <property type="entry name" value="WH_DNA-bd_sf"/>
</dbReference>
<evidence type="ECO:0000313" key="5">
    <source>
        <dbReference type="EMBL" id="GBF02568.1"/>
    </source>
</evidence>
<comment type="caution">
    <text evidence="5">The sequence shown here is derived from an EMBL/GenBank/DDBJ whole genome shotgun (WGS) entry which is preliminary data.</text>
</comment>
<dbReference type="Proteomes" id="UP000236162">
    <property type="component" value="Unassembled WGS sequence"/>
</dbReference>
<name>A0ABQ0NBV0_9LACO</name>
<evidence type="ECO:0000256" key="2">
    <source>
        <dbReference type="ARBA" id="ARBA00023125"/>
    </source>
</evidence>
<dbReference type="SUPFAM" id="SSF46785">
    <property type="entry name" value="Winged helix' DNA-binding domain"/>
    <property type="match status" value="1"/>
</dbReference>
<dbReference type="RefSeq" id="WP_021729856.1">
    <property type="nucleotide sequence ID" value="NZ_AVAI01000001.1"/>
</dbReference>
<organism evidence="5 6">
    <name type="scientific">Lactiplantibacillus paraplantarum</name>
    <dbReference type="NCBI Taxonomy" id="60520"/>
    <lineage>
        <taxon>Bacteria</taxon>
        <taxon>Bacillati</taxon>
        <taxon>Bacillota</taxon>
        <taxon>Bacilli</taxon>
        <taxon>Lactobacillales</taxon>
        <taxon>Lactobacillaceae</taxon>
        <taxon>Lactiplantibacillus</taxon>
    </lineage>
</organism>
<proteinExistence type="predicted"/>
<evidence type="ECO:0000313" key="6">
    <source>
        <dbReference type="Proteomes" id="UP000236162"/>
    </source>
</evidence>
<dbReference type="InterPro" id="IPR036388">
    <property type="entry name" value="WH-like_DNA-bd_sf"/>
</dbReference>
<gene>
    <name evidence="5" type="primary">gntR_7</name>
    <name evidence="5" type="ORF">LPPLD21_02118</name>
</gene>
<keyword evidence="1" id="KW-0805">Transcription regulation</keyword>
<reference evidence="5 6" key="1">
    <citation type="submission" date="2017-04" db="EMBL/GenBank/DDBJ databases">
        <title>In vitro and in silico characterization of Lactobacillus paraplantarum D2-1, a starter culture for soymilk fermentation.</title>
        <authorList>
            <person name="Endo A."/>
            <person name="Sasaki F."/>
            <person name="Maeno S."/>
            <person name="Kanesaki Y."/>
            <person name="Kubota E."/>
            <person name="Torres G.A."/>
            <person name="Tomita S."/>
            <person name="Nakagawa J."/>
        </authorList>
    </citation>
    <scope>NUCLEOTIDE SEQUENCE [LARGE SCALE GENOMIC DNA]</scope>
    <source>
        <strain evidence="5 6">D2-1</strain>
    </source>
</reference>
<dbReference type="SMART" id="SM00345">
    <property type="entry name" value="HTH_GNTR"/>
    <property type="match status" value="1"/>
</dbReference>
<sequence length="234" mass="27481">MQLKYQQVEQFLLYQLKNGDFKEGDKFYSEAELKKRFDVSSATVIKAINELVSKGLLVRQQGKGTFVSRARRGKLVKFFDLEKDNDADETVTVLSIKREHDPRILKELNLASINSYFHIIRLRCSNNTPVQLHHTYLVSEYFNQVALKEPSYYESIYEKIRQDSGIDLFSTPSDETTGILFPAPQQVKTLLQLQSEQQPIAYIRRHSYLFDDKAIEYVESYKRWDYFKIQIKTV</sequence>
<dbReference type="Pfam" id="PF07702">
    <property type="entry name" value="UTRA"/>
    <property type="match status" value="1"/>
</dbReference>
<protein>
    <submittedName>
        <fullName evidence="5">GntR family transcriptional regulator</fullName>
    </submittedName>
</protein>
<evidence type="ECO:0000259" key="4">
    <source>
        <dbReference type="PROSITE" id="PS50949"/>
    </source>
</evidence>
<evidence type="ECO:0000256" key="3">
    <source>
        <dbReference type="ARBA" id="ARBA00023163"/>
    </source>
</evidence>
<keyword evidence="2" id="KW-0238">DNA-binding</keyword>
<dbReference type="InterPro" id="IPR000524">
    <property type="entry name" value="Tscrpt_reg_HTH_GntR"/>
</dbReference>
<accession>A0ABQ0NBV0</accession>
<dbReference type="SMART" id="SM00866">
    <property type="entry name" value="UTRA"/>
    <property type="match status" value="1"/>
</dbReference>
<dbReference type="SUPFAM" id="SSF64288">
    <property type="entry name" value="Chorismate lyase-like"/>
    <property type="match status" value="1"/>
</dbReference>
<dbReference type="InterPro" id="IPR011663">
    <property type="entry name" value="UTRA"/>
</dbReference>
<evidence type="ECO:0000256" key="1">
    <source>
        <dbReference type="ARBA" id="ARBA00023015"/>
    </source>
</evidence>
<dbReference type="PANTHER" id="PTHR44846:SF17">
    <property type="entry name" value="GNTR-FAMILY TRANSCRIPTIONAL REGULATOR"/>
    <property type="match status" value="1"/>
</dbReference>
<keyword evidence="6" id="KW-1185">Reference proteome</keyword>
<dbReference type="Gene3D" id="1.10.10.10">
    <property type="entry name" value="Winged helix-like DNA-binding domain superfamily/Winged helix DNA-binding domain"/>
    <property type="match status" value="1"/>
</dbReference>
<dbReference type="InterPro" id="IPR050679">
    <property type="entry name" value="Bact_HTH_transcr_reg"/>
</dbReference>
<keyword evidence="3" id="KW-0804">Transcription</keyword>
<dbReference type="EMBL" id="BDOR01000012">
    <property type="protein sequence ID" value="GBF02568.1"/>
    <property type="molecule type" value="Genomic_DNA"/>
</dbReference>
<dbReference type="Pfam" id="PF00392">
    <property type="entry name" value="GntR"/>
    <property type="match status" value="1"/>
</dbReference>
<dbReference type="PANTHER" id="PTHR44846">
    <property type="entry name" value="MANNOSYL-D-GLYCERATE TRANSPORT/METABOLISM SYSTEM REPRESSOR MNGR-RELATED"/>
    <property type="match status" value="1"/>
</dbReference>
<feature type="domain" description="HTH gntR-type" evidence="4">
    <location>
        <begin position="2"/>
        <end position="70"/>
    </location>
</feature>
<dbReference type="InterPro" id="IPR028978">
    <property type="entry name" value="Chorismate_lyase_/UTRA_dom_sf"/>
</dbReference>
<dbReference type="Gene3D" id="3.40.1410.10">
    <property type="entry name" value="Chorismate lyase-like"/>
    <property type="match status" value="1"/>
</dbReference>
<dbReference type="PROSITE" id="PS50949">
    <property type="entry name" value="HTH_GNTR"/>
    <property type="match status" value="1"/>
</dbReference>